<evidence type="ECO:0000313" key="2">
    <source>
        <dbReference type="WBParaSite" id="RSKR_0000980500.1"/>
    </source>
</evidence>
<reference evidence="2" key="1">
    <citation type="submission" date="2016-11" db="UniProtKB">
        <authorList>
            <consortium name="WormBaseParasite"/>
        </authorList>
    </citation>
    <scope>IDENTIFICATION</scope>
    <source>
        <strain evidence="2">KR3021</strain>
    </source>
</reference>
<accession>A0AC35UB08</accession>
<evidence type="ECO:0000313" key="1">
    <source>
        <dbReference type="Proteomes" id="UP000095286"/>
    </source>
</evidence>
<dbReference type="Proteomes" id="UP000095286">
    <property type="component" value="Unplaced"/>
</dbReference>
<organism evidence="1 2">
    <name type="scientific">Rhabditophanes sp. KR3021</name>
    <dbReference type="NCBI Taxonomy" id="114890"/>
    <lineage>
        <taxon>Eukaryota</taxon>
        <taxon>Metazoa</taxon>
        <taxon>Ecdysozoa</taxon>
        <taxon>Nematoda</taxon>
        <taxon>Chromadorea</taxon>
        <taxon>Rhabditida</taxon>
        <taxon>Tylenchina</taxon>
        <taxon>Panagrolaimomorpha</taxon>
        <taxon>Strongyloidoidea</taxon>
        <taxon>Alloionematidae</taxon>
        <taxon>Rhabditophanes</taxon>
    </lineage>
</organism>
<name>A0AC35UB08_9BILA</name>
<protein>
    <submittedName>
        <fullName evidence="2">T-complex protein 1 subunit theta</fullName>
    </submittedName>
</protein>
<sequence length="558" mass="61656">MAMKIPKSGFRTMFKEGTQYFEGVEETVLRNIDAVTELYEKLRTSFGPNGTNKMIINHLEKLFVTKDAATMLREMEVQHPAAKLVVMASEMQEQQVGDNTNYVVLLSTSLLIEAAKLFEYGLSMTQIVDGFDKCLKVVEEVLPGLSVKTITDLSDVNEVRKAVRASITSKQYENEDFIADLVSQACVQTMPKNFKNFNVDNIRIVKILGSSVSDSTVVNGMVFHRKCEGEIIQADKCRVAVFACAFDVMHTETKGTILMNNATDLLSFSKEEEILVEKQVKELADAGVNVIVAGGKFGDLHVHFMNKYKIMGVRLMSKFDLRRLCRQFQAQAQARICCPPIESLGTCDKAETKEIGAATVVVFSKDSEASNLATIVVRAASRPKMEDIERAIDDAINTYKALSKDARLLAGAGASEICLARAIRAKAAEAATIDRENKLGKIEHYTYENYATAFECIPKQFVDNLGLNPVEILAKLYTAHEEGKQNTGINVFNGEFMDAVEENIFDPLHGKLSAIRLATEAVLKILQIDQIIMAKRAGGPKVKGPQPQDDDDDFGGMA</sequence>
<dbReference type="WBParaSite" id="RSKR_0000980500.1">
    <property type="protein sequence ID" value="RSKR_0000980500.1"/>
    <property type="gene ID" value="RSKR_0000980500"/>
</dbReference>
<proteinExistence type="predicted"/>